<evidence type="ECO:0000313" key="1">
    <source>
        <dbReference type="EMBL" id="VEH08972.1"/>
    </source>
</evidence>
<gene>
    <name evidence="1" type="ORF">NCTC949_02098</name>
</gene>
<dbReference type="RefSeq" id="WP_126317053.1">
    <property type="nucleotide sequence ID" value="NZ_LR134377.1"/>
</dbReference>
<sequence length="179" mass="20677">MCEKVIYPNAQELQLIEEPFFAEHPFSFPELYFVACVFEDIGSFDKSGSVIFRFDADSYEESVREALWVKHKVSKRLPHAYAYQDETASDYCSAAVSTEYGRLEARYSGTDLSPEGTSVSCSKAVRLLKKVYEIGFWKKSPDKYLDRYDDEYGKEFPDKYRRRTDIDDFDTGYLASGDS</sequence>
<dbReference type="AlphaFoldDB" id="A0AB38VTX3"/>
<organism evidence="1 2">
    <name type="scientific">Corynebacterium kutscheri</name>
    <dbReference type="NCBI Taxonomy" id="35755"/>
    <lineage>
        <taxon>Bacteria</taxon>
        <taxon>Bacillati</taxon>
        <taxon>Actinomycetota</taxon>
        <taxon>Actinomycetes</taxon>
        <taxon>Mycobacteriales</taxon>
        <taxon>Corynebacteriaceae</taxon>
        <taxon>Corynebacterium</taxon>
    </lineage>
</organism>
<accession>A0AB38VTX3</accession>
<evidence type="ECO:0000313" key="2">
    <source>
        <dbReference type="Proteomes" id="UP000271380"/>
    </source>
</evidence>
<proteinExistence type="predicted"/>
<name>A0AB38VTX3_9CORY</name>
<dbReference type="EMBL" id="LR134377">
    <property type="protein sequence ID" value="VEH08972.1"/>
    <property type="molecule type" value="Genomic_DNA"/>
</dbReference>
<protein>
    <submittedName>
        <fullName evidence="1">Uncharacterized protein</fullName>
    </submittedName>
</protein>
<dbReference type="Proteomes" id="UP000271380">
    <property type="component" value="Chromosome"/>
</dbReference>
<reference evidence="1 2" key="1">
    <citation type="submission" date="2018-12" db="EMBL/GenBank/DDBJ databases">
        <authorList>
            <consortium name="Pathogen Informatics"/>
        </authorList>
    </citation>
    <scope>NUCLEOTIDE SEQUENCE [LARGE SCALE GENOMIC DNA]</scope>
    <source>
        <strain evidence="1 2">NCTC949</strain>
    </source>
</reference>